<evidence type="ECO:0000313" key="3">
    <source>
        <dbReference type="Proteomes" id="UP000324065"/>
    </source>
</evidence>
<dbReference type="EMBL" id="VWPJ01000019">
    <property type="protein sequence ID" value="KAA5604337.1"/>
    <property type="molecule type" value="Genomic_DNA"/>
</dbReference>
<sequence>MARRRTAWPPTAALRRAPRSRPRPPPRSRTRRPRFCARCSATRHGSGRSICRGGIRRDRRSPAARSARP</sequence>
<evidence type="ECO:0000313" key="2">
    <source>
        <dbReference type="EMBL" id="KAA5604337.1"/>
    </source>
</evidence>
<proteinExistence type="predicted"/>
<name>A0A5M6I8S6_9PROT</name>
<feature type="compositionally biased region" description="Low complexity" evidence="1">
    <location>
        <begin position="43"/>
        <end position="53"/>
    </location>
</feature>
<organism evidence="2 3">
    <name type="scientific">Roseospira marina</name>
    <dbReference type="NCBI Taxonomy" id="140057"/>
    <lineage>
        <taxon>Bacteria</taxon>
        <taxon>Pseudomonadati</taxon>
        <taxon>Pseudomonadota</taxon>
        <taxon>Alphaproteobacteria</taxon>
        <taxon>Rhodospirillales</taxon>
        <taxon>Rhodospirillaceae</taxon>
        <taxon>Roseospira</taxon>
    </lineage>
</organism>
<feature type="region of interest" description="Disordered" evidence="1">
    <location>
        <begin position="1"/>
        <end position="69"/>
    </location>
</feature>
<gene>
    <name evidence="2" type="ORF">F1188_16740</name>
</gene>
<accession>A0A5M6I8S6</accession>
<evidence type="ECO:0000256" key="1">
    <source>
        <dbReference type="SAM" id="MobiDB-lite"/>
    </source>
</evidence>
<dbReference type="AlphaFoldDB" id="A0A5M6I8S6"/>
<reference evidence="2 3" key="1">
    <citation type="submission" date="2019-09" db="EMBL/GenBank/DDBJ databases">
        <title>Genome sequence of Roseospira marina, one of the more divergent members of the non-sulfur purple photosynthetic bacterial family, the Rhodospirillaceae.</title>
        <authorList>
            <person name="Meyer T."/>
            <person name="Kyndt J."/>
        </authorList>
    </citation>
    <scope>NUCLEOTIDE SEQUENCE [LARGE SCALE GENOMIC DNA]</scope>
    <source>
        <strain evidence="2 3">DSM 15113</strain>
    </source>
</reference>
<protein>
    <submittedName>
        <fullName evidence="2">Uncharacterized protein</fullName>
    </submittedName>
</protein>
<comment type="caution">
    <text evidence="2">The sequence shown here is derived from an EMBL/GenBank/DDBJ whole genome shotgun (WGS) entry which is preliminary data.</text>
</comment>
<dbReference type="Proteomes" id="UP000324065">
    <property type="component" value="Unassembled WGS sequence"/>
</dbReference>
<feature type="compositionally biased region" description="Basic residues" evidence="1">
    <location>
        <begin position="16"/>
        <end position="35"/>
    </location>
</feature>
<keyword evidence="3" id="KW-1185">Reference proteome</keyword>